<organism evidence="1">
    <name type="scientific">viral metagenome</name>
    <dbReference type="NCBI Taxonomy" id="1070528"/>
    <lineage>
        <taxon>unclassified sequences</taxon>
        <taxon>metagenomes</taxon>
        <taxon>organismal metagenomes</taxon>
    </lineage>
</organism>
<dbReference type="AlphaFoldDB" id="A0A6C0HFC6"/>
<proteinExistence type="predicted"/>
<name>A0A6C0HFC6_9ZZZZ</name>
<sequence>MDGLYQNTHMWELMFKYLEYEDRINLNKIYPDPVVRKFTRQQAEEHHALTVRDQYCRMLSKQHDEHSLTKALAQLLNPRFRILLKYTKLREVTIRKCEEFIPILSEKYSCVVRRVLEVILDTEDDYTRMKLITV</sequence>
<reference evidence="1" key="1">
    <citation type="journal article" date="2020" name="Nature">
        <title>Giant virus diversity and host interactions through global metagenomics.</title>
        <authorList>
            <person name="Schulz F."/>
            <person name="Roux S."/>
            <person name="Paez-Espino D."/>
            <person name="Jungbluth S."/>
            <person name="Walsh D.A."/>
            <person name="Denef V.J."/>
            <person name="McMahon K.D."/>
            <person name="Konstantinidis K.T."/>
            <person name="Eloe-Fadrosh E.A."/>
            <person name="Kyrpides N.C."/>
            <person name="Woyke T."/>
        </authorList>
    </citation>
    <scope>NUCLEOTIDE SEQUENCE</scope>
    <source>
        <strain evidence="1">GVMAG-M-3300023179-99</strain>
    </source>
</reference>
<evidence type="ECO:0000313" key="1">
    <source>
        <dbReference type="EMBL" id="QHT79199.1"/>
    </source>
</evidence>
<accession>A0A6C0HFC6</accession>
<protein>
    <submittedName>
        <fullName evidence="1">Uncharacterized protein</fullName>
    </submittedName>
</protein>
<dbReference type="EMBL" id="MN739946">
    <property type="protein sequence ID" value="QHT79199.1"/>
    <property type="molecule type" value="Genomic_DNA"/>
</dbReference>